<keyword evidence="4 7" id="KW-0812">Transmembrane</keyword>
<feature type="transmembrane region" description="Helical" evidence="7">
    <location>
        <begin position="377"/>
        <end position="396"/>
    </location>
</feature>
<dbReference type="Gene3D" id="1.20.1250.20">
    <property type="entry name" value="MFS general substrate transporter like domains"/>
    <property type="match status" value="1"/>
</dbReference>
<feature type="domain" description="Major facilitator superfamily (MFS) profile" evidence="8">
    <location>
        <begin position="18"/>
        <end position="403"/>
    </location>
</feature>
<dbReference type="PROSITE" id="PS50850">
    <property type="entry name" value="MFS"/>
    <property type="match status" value="1"/>
</dbReference>
<dbReference type="Pfam" id="PF07690">
    <property type="entry name" value="MFS_1"/>
    <property type="match status" value="1"/>
</dbReference>
<dbReference type="PANTHER" id="PTHR23517:SF2">
    <property type="entry name" value="MULTIDRUG RESISTANCE PROTEIN MDTH"/>
    <property type="match status" value="1"/>
</dbReference>
<feature type="transmembrane region" description="Helical" evidence="7">
    <location>
        <begin position="105"/>
        <end position="122"/>
    </location>
</feature>
<feature type="transmembrane region" description="Helical" evidence="7">
    <location>
        <begin position="221"/>
        <end position="239"/>
    </location>
</feature>
<dbReference type="CDD" id="cd17329">
    <property type="entry name" value="MFS_MdtH_MDR_like"/>
    <property type="match status" value="1"/>
</dbReference>
<keyword evidence="5 7" id="KW-1133">Transmembrane helix</keyword>
<comment type="subcellular location">
    <subcellularLocation>
        <location evidence="1">Cell membrane</location>
        <topology evidence="1">Multi-pass membrane protein</topology>
    </subcellularLocation>
</comment>
<keyword evidence="2" id="KW-0813">Transport</keyword>
<feature type="transmembrane region" description="Helical" evidence="7">
    <location>
        <begin position="310"/>
        <end position="333"/>
    </location>
</feature>
<feature type="transmembrane region" description="Helical" evidence="7">
    <location>
        <begin position="259"/>
        <end position="278"/>
    </location>
</feature>
<sequence length="420" mass="46150">MKSLLERYVNSYAGLSKESWMLSIVMLINRSGAMVIPFLGIYLHKELDFSIADSGICLSFYGIGSLAGSWFGGWLCDKIGNFKVQVISLLLCAPLHFITPEFKSFYAICVLLFVLGIISEIFRPANSVAISRYAKKENITRAFSLNRMAVNLGFSIGPAVGGILSAYSFHLLFYINGIACISAAIVFVLFFRNRKERNEVGHTEEPAVGTIVRSPYTDSKFLLFTLFCALYAISFFQLLNTLPLFLGNGAGLSQKEVGLALGFSGLVIVLLEMPLVAITERNLTIVQIMVWGTFVTGLSFFLYTVSHSVFVIYIAISLMSIGEILVLPFMSTVTALRSGPANKGAYMGVNGVSMGIGLIVSPFLGTTVVAEFGYTTLWMGTFIILLVTALGYKYTIAPMEEISAYKNEHRQPQYSETTEL</sequence>
<evidence type="ECO:0000256" key="6">
    <source>
        <dbReference type="ARBA" id="ARBA00023136"/>
    </source>
</evidence>
<reference evidence="9" key="1">
    <citation type="submission" date="2020-09" db="EMBL/GenBank/DDBJ databases">
        <title>Taishania pollutisoli gen. nov., sp. nov., Isolated from Tetrabromobisphenol A-Contaminated Soil.</title>
        <authorList>
            <person name="Chen Q."/>
        </authorList>
    </citation>
    <scope>NUCLEOTIDE SEQUENCE</scope>
    <source>
        <strain evidence="9">CZZ-1</strain>
    </source>
</reference>
<evidence type="ECO:0000313" key="10">
    <source>
        <dbReference type="Proteomes" id="UP000652681"/>
    </source>
</evidence>
<keyword evidence="10" id="KW-1185">Reference proteome</keyword>
<dbReference type="InterPro" id="IPR050171">
    <property type="entry name" value="MFS_Transporters"/>
</dbReference>
<feature type="transmembrane region" description="Helical" evidence="7">
    <location>
        <begin position="143"/>
        <end position="165"/>
    </location>
</feature>
<dbReference type="EMBL" id="JACVEL010000013">
    <property type="protein sequence ID" value="MBC9813697.1"/>
    <property type="molecule type" value="Genomic_DNA"/>
</dbReference>
<dbReference type="RefSeq" id="WP_216714704.1">
    <property type="nucleotide sequence ID" value="NZ_JACVEL010000013.1"/>
</dbReference>
<comment type="caution">
    <text evidence="9">The sequence shown here is derived from an EMBL/GenBank/DDBJ whole genome shotgun (WGS) entry which is preliminary data.</text>
</comment>
<dbReference type="GO" id="GO:0005886">
    <property type="term" value="C:plasma membrane"/>
    <property type="evidence" value="ECO:0007669"/>
    <property type="project" value="UniProtKB-SubCell"/>
</dbReference>
<keyword evidence="6 7" id="KW-0472">Membrane</keyword>
<protein>
    <submittedName>
        <fullName evidence="9">MFS transporter</fullName>
    </submittedName>
</protein>
<evidence type="ECO:0000256" key="5">
    <source>
        <dbReference type="ARBA" id="ARBA00022989"/>
    </source>
</evidence>
<dbReference type="PANTHER" id="PTHR23517">
    <property type="entry name" value="RESISTANCE PROTEIN MDTM, PUTATIVE-RELATED-RELATED"/>
    <property type="match status" value="1"/>
</dbReference>
<feature type="transmembrane region" description="Helical" evidence="7">
    <location>
        <begin position="20"/>
        <end position="43"/>
    </location>
</feature>
<dbReference type="Proteomes" id="UP000652681">
    <property type="component" value="Unassembled WGS sequence"/>
</dbReference>
<organism evidence="9 10">
    <name type="scientific">Taishania pollutisoli</name>
    <dbReference type="NCBI Taxonomy" id="2766479"/>
    <lineage>
        <taxon>Bacteria</taxon>
        <taxon>Pseudomonadati</taxon>
        <taxon>Bacteroidota</taxon>
        <taxon>Flavobacteriia</taxon>
        <taxon>Flavobacteriales</taxon>
        <taxon>Crocinitomicaceae</taxon>
        <taxon>Taishania</taxon>
    </lineage>
</organism>
<dbReference type="AlphaFoldDB" id="A0A8J6P8E3"/>
<keyword evidence="3" id="KW-1003">Cell membrane</keyword>
<evidence type="ECO:0000256" key="3">
    <source>
        <dbReference type="ARBA" id="ARBA00022475"/>
    </source>
</evidence>
<dbReference type="InterPro" id="IPR011701">
    <property type="entry name" value="MFS"/>
</dbReference>
<evidence type="ECO:0000256" key="7">
    <source>
        <dbReference type="SAM" id="Phobius"/>
    </source>
</evidence>
<dbReference type="SUPFAM" id="SSF103473">
    <property type="entry name" value="MFS general substrate transporter"/>
    <property type="match status" value="1"/>
</dbReference>
<evidence type="ECO:0000256" key="4">
    <source>
        <dbReference type="ARBA" id="ARBA00022692"/>
    </source>
</evidence>
<proteinExistence type="predicted"/>
<feature type="transmembrane region" description="Helical" evidence="7">
    <location>
        <begin position="345"/>
        <end position="365"/>
    </location>
</feature>
<evidence type="ECO:0000256" key="2">
    <source>
        <dbReference type="ARBA" id="ARBA00022448"/>
    </source>
</evidence>
<evidence type="ECO:0000313" key="9">
    <source>
        <dbReference type="EMBL" id="MBC9813697.1"/>
    </source>
</evidence>
<feature type="transmembrane region" description="Helical" evidence="7">
    <location>
        <begin position="285"/>
        <end position="304"/>
    </location>
</feature>
<dbReference type="InterPro" id="IPR036259">
    <property type="entry name" value="MFS_trans_sf"/>
</dbReference>
<feature type="transmembrane region" description="Helical" evidence="7">
    <location>
        <begin position="49"/>
        <end position="75"/>
    </location>
</feature>
<gene>
    <name evidence="9" type="ORF">H9Y05_14570</name>
</gene>
<feature type="transmembrane region" description="Helical" evidence="7">
    <location>
        <begin position="171"/>
        <end position="191"/>
    </location>
</feature>
<dbReference type="GO" id="GO:0022857">
    <property type="term" value="F:transmembrane transporter activity"/>
    <property type="evidence" value="ECO:0007669"/>
    <property type="project" value="InterPro"/>
</dbReference>
<name>A0A8J6P8E3_9FLAO</name>
<evidence type="ECO:0000256" key="1">
    <source>
        <dbReference type="ARBA" id="ARBA00004651"/>
    </source>
</evidence>
<evidence type="ECO:0000259" key="8">
    <source>
        <dbReference type="PROSITE" id="PS50850"/>
    </source>
</evidence>
<accession>A0A8J6P8E3</accession>
<dbReference type="InterPro" id="IPR020846">
    <property type="entry name" value="MFS_dom"/>
</dbReference>